<evidence type="ECO:0008006" key="4">
    <source>
        <dbReference type="Google" id="ProtNLM"/>
    </source>
</evidence>
<keyword evidence="1" id="KW-0472">Membrane</keyword>
<dbReference type="AlphaFoldDB" id="A0A3D8GVT9"/>
<gene>
    <name evidence="2" type="ORF">DRW41_00830</name>
</gene>
<accession>A0A3D8GVT9</accession>
<keyword evidence="3" id="KW-1185">Reference proteome</keyword>
<sequence>MSILFAAIFVIGIYCLIRDFINLKKAIGLAENALFPVTEEDFSSVLIAGEWKIASRLSKRTKSYRIVKWGTGAALIVLGALLVIALFTDWLGTYLFSSAYLFYMLLSAVKHPGNFFIVPNGIILHSRFISSSDIEEYSVEKIVRWHALYGLDSRVNNGYKVSFDFKNKLTPLDYVVITEKKELETVTELLDAQGIHSKIQIEEPAAWAGFKEDKG</sequence>
<dbReference type="Proteomes" id="UP000257144">
    <property type="component" value="Unassembled WGS sequence"/>
</dbReference>
<evidence type="ECO:0000313" key="3">
    <source>
        <dbReference type="Proteomes" id="UP000257144"/>
    </source>
</evidence>
<dbReference type="OrthoDB" id="2865734at2"/>
<protein>
    <recommendedName>
        <fullName evidence="4">DUF5673 domain-containing protein</fullName>
    </recommendedName>
</protein>
<feature type="transmembrane region" description="Helical" evidence="1">
    <location>
        <begin position="66"/>
        <end position="87"/>
    </location>
</feature>
<keyword evidence="1" id="KW-0812">Transmembrane</keyword>
<evidence type="ECO:0000256" key="1">
    <source>
        <dbReference type="SAM" id="Phobius"/>
    </source>
</evidence>
<keyword evidence="1" id="KW-1133">Transmembrane helix</keyword>
<proteinExistence type="predicted"/>
<reference evidence="2 3" key="1">
    <citation type="submission" date="2018-07" db="EMBL/GenBank/DDBJ databases">
        <title>Bacillus sp. YLB-04 draft genome sequence.</title>
        <authorList>
            <person name="Yu L."/>
            <person name="Tang X."/>
        </authorList>
    </citation>
    <scope>NUCLEOTIDE SEQUENCE [LARGE SCALE GENOMIC DNA]</scope>
    <source>
        <strain evidence="2 3">YLB-04</strain>
    </source>
</reference>
<dbReference type="EMBL" id="QNQT01000001">
    <property type="protein sequence ID" value="RDU38146.1"/>
    <property type="molecule type" value="Genomic_DNA"/>
</dbReference>
<organism evidence="2 3">
    <name type="scientific">Neobacillus piezotolerans</name>
    <dbReference type="NCBI Taxonomy" id="2259171"/>
    <lineage>
        <taxon>Bacteria</taxon>
        <taxon>Bacillati</taxon>
        <taxon>Bacillota</taxon>
        <taxon>Bacilli</taxon>
        <taxon>Bacillales</taxon>
        <taxon>Bacillaceae</taxon>
        <taxon>Neobacillus</taxon>
    </lineage>
</organism>
<dbReference type="RefSeq" id="WP_115450069.1">
    <property type="nucleotide sequence ID" value="NZ_QNQT01000001.1"/>
</dbReference>
<comment type="caution">
    <text evidence="2">The sequence shown here is derived from an EMBL/GenBank/DDBJ whole genome shotgun (WGS) entry which is preliminary data.</text>
</comment>
<feature type="transmembrane region" description="Helical" evidence="1">
    <location>
        <begin position="93"/>
        <end position="109"/>
    </location>
</feature>
<name>A0A3D8GVT9_9BACI</name>
<evidence type="ECO:0000313" key="2">
    <source>
        <dbReference type="EMBL" id="RDU38146.1"/>
    </source>
</evidence>